<dbReference type="PANTHER" id="PTHR33491">
    <property type="entry name" value="OSJNBA0016N04.9 PROTEIN"/>
    <property type="match status" value="1"/>
</dbReference>
<evidence type="ECO:0000256" key="1">
    <source>
        <dbReference type="ARBA" id="ARBA00004167"/>
    </source>
</evidence>
<dbReference type="Proteomes" id="UP000007015">
    <property type="component" value="Chromosome 4"/>
</dbReference>
<dbReference type="GO" id="GO:0016020">
    <property type="term" value="C:membrane"/>
    <property type="evidence" value="ECO:0007669"/>
    <property type="project" value="UniProtKB-SubCell"/>
</dbReference>
<accession>B8ARX4</accession>
<evidence type="ECO:0000313" key="4">
    <source>
        <dbReference type="EMBL" id="EEC76946.1"/>
    </source>
</evidence>
<gene>
    <name evidence="4" type="ORF">OsI_15220</name>
</gene>
<evidence type="ECO:0000313" key="5">
    <source>
        <dbReference type="Proteomes" id="UP000007015"/>
    </source>
</evidence>
<evidence type="ECO:0000256" key="2">
    <source>
        <dbReference type="ARBA" id="ARBA00022729"/>
    </source>
</evidence>
<dbReference type="STRING" id="39946.B8ARX4"/>
<sequence>MATLASCPKSCGQMSIHYPFGIGAGCFRQPDFNLICDNSTQPPKLLLHDGTTEVVGDEDSSIGMDVGLSYWIRVNISATIPMMLTSARKHQASSKAYATITLGVTNAWSAQTKQSMM</sequence>
<keyword evidence="5" id="KW-1185">Reference proteome</keyword>
<proteinExistence type="predicted"/>
<dbReference type="Pfam" id="PF13947">
    <property type="entry name" value="GUB_WAK_bind"/>
    <property type="match status" value="1"/>
</dbReference>
<dbReference type="AlphaFoldDB" id="B8ARX4"/>
<keyword evidence="2" id="KW-0732">Signal</keyword>
<comment type="subcellular location">
    <subcellularLocation>
        <location evidence="1">Membrane</location>
        <topology evidence="1">Single-pass membrane protein</topology>
    </subcellularLocation>
</comment>
<reference evidence="4 5" key="1">
    <citation type="journal article" date="2005" name="PLoS Biol.">
        <title>The genomes of Oryza sativa: a history of duplications.</title>
        <authorList>
            <person name="Yu J."/>
            <person name="Wang J."/>
            <person name="Lin W."/>
            <person name="Li S."/>
            <person name="Li H."/>
            <person name="Zhou J."/>
            <person name="Ni P."/>
            <person name="Dong W."/>
            <person name="Hu S."/>
            <person name="Zeng C."/>
            <person name="Zhang J."/>
            <person name="Zhang Y."/>
            <person name="Li R."/>
            <person name="Xu Z."/>
            <person name="Li S."/>
            <person name="Li X."/>
            <person name="Zheng H."/>
            <person name="Cong L."/>
            <person name="Lin L."/>
            <person name="Yin J."/>
            <person name="Geng J."/>
            <person name="Li G."/>
            <person name="Shi J."/>
            <person name="Liu J."/>
            <person name="Lv H."/>
            <person name="Li J."/>
            <person name="Wang J."/>
            <person name="Deng Y."/>
            <person name="Ran L."/>
            <person name="Shi X."/>
            <person name="Wang X."/>
            <person name="Wu Q."/>
            <person name="Li C."/>
            <person name="Ren X."/>
            <person name="Wang J."/>
            <person name="Wang X."/>
            <person name="Li D."/>
            <person name="Liu D."/>
            <person name="Zhang X."/>
            <person name="Ji Z."/>
            <person name="Zhao W."/>
            <person name="Sun Y."/>
            <person name="Zhang Z."/>
            <person name="Bao J."/>
            <person name="Han Y."/>
            <person name="Dong L."/>
            <person name="Ji J."/>
            <person name="Chen P."/>
            <person name="Wu S."/>
            <person name="Liu J."/>
            <person name="Xiao Y."/>
            <person name="Bu D."/>
            <person name="Tan J."/>
            <person name="Yang L."/>
            <person name="Ye C."/>
            <person name="Zhang J."/>
            <person name="Xu J."/>
            <person name="Zhou Y."/>
            <person name="Yu Y."/>
            <person name="Zhang B."/>
            <person name="Zhuang S."/>
            <person name="Wei H."/>
            <person name="Liu B."/>
            <person name="Lei M."/>
            <person name="Yu H."/>
            <person name="Li Y."/>
            <person name="Xu H."/>
            <person name="Wei S."/>
            <person name="He X."/>
            <person name="Fang L."/>
            <person name="Zhang Z."/>
            <person name="Zhang Y."/>
            <person name="Huang X."/>
            <person name="Su Z."/>
            <person name="Tong W."/>
            <person name="Li J."/>
            <person name="Tong Z."/>
            <person name="Li S."/>
            <person name="Ye J."/>
            <person name="Wang L."/>
            <person name="Fang L."/>
            <person name="Lei T."/>
            <person name="Chen C."/>
            <person name="Chen H."/>
            <person name="Xu Z."/>
            <person name="Li H."/>
            <person name="Huang H."/>
            <person name="Zhang F."/>
            <person name="Xu H."/>
            <person name="Li N."/>
            <person name="Zhao C."/>
            <person name="Li S."/>
            <person name="Dong L."/>
            <person name="Huang Y."/>
            <person name="Li L."/>
            <person name="Xi Y."/>
            <person name="Qi Q."/>
            <person name="Li W."/>
            <person name="Zhang B."/>
            <person name="Hu W."/>
            <person name="Zhang Y."/>
            <person name="Tian X."/>
            <person name="Jiao Y."/>
            <person name="Liang X."/>
            <person name="Jin J."/>
            <person name="Gao L."/>
            <person name="Zheng W."/>
            <person name="Hao B."/>
            <person name="Liu S."/>
            <person name="Wang W."/>
            <person name="Yuan L."/>
            <person name="Cao M."/>
            <person name="McDermott J."/>
            <person name="Samudrala R."/>
            <person name="Wang J."/>
            <person name="Wong G.K."/>
            <person name="Yang H."/>
        </authorList>
    </citation>
    <scope>NUCLEOTIDE SEQUENCE [LARGE SCALE GENOMIC DNA]</scope>
    <source>
        <strain evidence="5">cv. 93-11</strain>
    </source>
</reference>
<feature type="domain" description="Wall-associated receptor kinase galacturonan-binding" evidence="3">
    <location>
        <begin position="7"/>
        <end position="46"/>
    </location>
</feature>
<organism evidence="4 5">
    <name type="scientific">Oryza sativa subsp. indica</name>
    <name type="common">Rice</name>
    <dbReference type="NCBI Taxonomy" id="39946"/>
    <lineage>
        <taxon>Eukaryota</taxon>
        <taxon>Viridiplantae</taxon>
        <taxon>Streptophyta</taxon>
        <taxon>Embryophyta</taxon>
        <taxon>Tracheophyta</taxon>
        <taxon>Spermatophyta</taxon>
        <taxon>Magnoliopsida</taxon>
        <taxon>Liliopsida</taxon>
        <taxon>Poales</taxon>
        <taxon>Poaceae</taxon>
        <taxon>BOP clade</taxon>
        <taxon>Oryzoideae</taxon>
        <taxon>Oryzeae</taxon>
        <taxon>Oryzinae</taxon>
        <taxon>Oryza</taxon>
        <taxon>Oryza sativa</taxon>
    </lineage>
</organism>
<name>B8ARX4_ORYSI</name>
<dbReference type="HOGENOM" id="CLU_2088802_0_0_1"/>
<evidence type="ECO:0000259" key="3">
    <source>
        <dbReference type="Pfam" id="PF13947"/>
    </source>
</evidence>
<protein>
    <recommendedName>
        <fullName evidence="3">Wall-associated receptor kinase galacturonan-binding domain-containing protein</fullName>
    </recommendedName>
</protein>
<dbReference type="Gramene" id="BGIOSGA016065-TA">
    <property type="protein sequence ID" value="BGIOSGA016065-PA"/>
    <property type="gene ID" value="BGIOSGA016065"/>
</dbReference>
<dbReference type="GO" id="GO:0030247">
    <property type="term" value="F:polysaccharide binding"/>
    <property type="evidence" value="ECO:0007669"/>
    <property type="project" value="InterPro"/>
</dbReference>
<dbReference type="EMBL" id="CM000129">
    <property type="protein sequence ID" value="EEC76946.1"/>
    <property type="molecule type" value="Genomic_DNA"/>
</dbReference>
<dbReference type="InterPro" id="IPR025287">
    <property type="entry name" value="WAK_GUB"/>
</dbReference>